<evidence type="ECO:0000313" key="6">
    <source>
        <dbReference type="EMBL" id="CAF4788084.1"/>
    </source>
</evidence>
<dbReference type="GO" id="GO:0042742">
    <property type="term" value="P:defense response to bacterium"/>
    <property type="evidence" value="ECO:0007669"/>
    <property type="project" value="UniProtKB-KW"/>
</dbReference>
<dbReference type="InterPro" id="IPR023347">
    <property type="entry name" value="Lysozyme_dom_sf"/>
</dbReference>
<dbReference type="EMBL" id="CAJNYD010000029">
    <property type="protein sequence ID" value="CAF3184720.1"/>
    <property type="molecule type" value="Genomic_DNA"/>
</dbReference>
<evidence type="ECO:0000313" key="7">
    <source>
        <dbReference type="Proteomes" id="UP000663851"/>
    </source>
</evidence>
<evidence type="ECO:0000313" key="5">
    <source>
        <dbReference type="EMBL" id="CAF4355290.1"/>
    </source>
</evidence>
<dbReference type="Gene3D" id="1.10.530.40">
    <property type="match status" value="1"/>
</dbReference>
<organism evidence="5 7">
    <name type="scientific">Rotaria socialis</name>
    <dbReference type="NCBI Taxonomy" id="392032"/>
    <lineage>
        <taxon>Eukaryota</taxon>
        <taxon>Metazoa</taxon>
        <taxon>Spiralia</taxon>
        <taxon>Gnathifera</taxon>
        <taxon>Rotifera</taxon>
        <taxon>Eurotatoria</taxon>
        <taxon>Bdelloidea</taxon>
        <taxon>Philodinida</taxon>
        <taxon>Philodinidae</taxon>
        <taxon>Rotaria</taxon>
    </lineage>
</organism>
<dbReference type="Proteomes" id="UP000663851">
    <property type="component" value="Unassembled WGS sequence"/>
</dbReference>
<protein>
    <submittedName>
        <fullName evidence="5">Uncharacterized protein</fullName>
    </submittedName>
</protein>
<evidence type="ECO:0000313" key="3">
    <source>
        <dbReference type="EMBL" id="CAF3076389.1"/>
    </source>
</evidence>
<dbReference type="InterPro" id="IPR023346">
    <property type="entry name" value="Lysozyme-like_dom_sf"/>
</dbReference>
<evidence type="ECO:0000313" key="4">
    <source>
        <dbReference type="EMBL" id="CAF3184720.1"/>
    </source>
</evidence>
<evidence type="ECO:0000256" key="1">
    <source>
        <dbReference type="ARBA" id="ARBA00022529"/>
    </source>
</evidence>
<dbReference type="EMBL" id="CAJNXB010000611">
    <property type="protein sequence ID" value="CAF3076389.1"/>
    <property type="molecule type" value="Genomic_DNA"/>
</dbReference>
<dbReference type="EMBL" id="CAJOBO010001238">
    <property type="protein sequence ID" value="CAF4355290.1"/>
    <property type="molecule type" value="Genomic_DNA"/>
</dbReference>
<dbReference type="EMBL" id="CAJOBS010002064">
    <property type="protein sequence ID" value="CAF4788084.1"/>
    <property type="molecule type" value="Genomic_DNA"/>
</dbReference>
<dbReference type="AlphaFoldDB" id="A0A820L957"/>
<dbReference type="GO" id="GO:0031640">
    <property type="term" value="P:killing of cells of another organism"/>
    <property type="evidence" value="ECO:0007669"/>
    <property type="project" value="UniProtKB-KW"/>
</dbReference>
<dbReference type="SUPFAM" id="SSF53955">
    <property type="entry name" value="Lysozyme-like"/>
    <property type="match status" value="1"/>
</dbReference>
<dbReference type="Proteomes" id="UP000663838">
    <property type="component" value="Unassembled WGS sequence"/>
</dbReference>
<evidence type="ECO:0000256" key="2">
    <source>
        <dbReference type="ARBA" id="ARBA00022638"/>
    </source>
</evidence>
<name>A0A820L957_9BILA</name>
<keyword evidence="1" id="KW-0929">Antimicrobial</keyword>
<dbReference type="Proteomes" id="UP000663833">
    <property type="component" value="Unassembled WGS sequence"/>
</dbReference>
<proteinExistence type="predicted"/>
<dbReference type="GO" id="GO:0003796">
    <property type="term" value="F:lysozyme activity"/>
    <property type="evidence" value="ECO:0007669"/>
    <property type="project" value="InterPro"/>
</dbReference>
<reference evidence="5" key="1">
    <citation type="submission" date="2021-02" db="EMBL/GenBank/DDBJ databases">
        <authorList>
            <person name="Nowell W R."/>
        </authorList>
    </citation>
    <scope>NUCLEOTIDE SEQUENCE</scope>
</reference>
<accession>A0A820L957</accession>
<gene>
    <name evidence="5" type="ORF">HFQ381_LOCUS17019</name>
    <name evidence="4" type="ORF">LUA448_LOCUS1183</name>
    <name evidence="3" type="ORF">TIS948_LOCUS5387</name>
    <name evidence="6" type="ORF">TOA249_LOCUS22566</name>
</gene>
<keyword evidence="2" id="KW-0081">Bacteriolytic enzyme</keyword>
<sequence length="150" mass="16600">MKVRVCVATMIPKAFQLLASVSTHNARMLIIFLSNYSLKLKDILNDCHFNTQRACLTNTQAIDMFNKYLYPAASECASSYVPGMPTNVHTALADIAFAACGTLNQSVNMKALLKKKDGQSASNELKDSKWCRDVKSIRCNLDATCIVSER</sequence>
<dbReference type="Proteomes" id="UP000663825">
    <property type="component" value="Unassembled WGS sequence"/>
</dbReference>
<comment type="caution">
    <text evidence="5">The sequence shown here is derived from an EMBL/GenBank/DDBJ whole genome shotgun (WGS) entry which is preliminary data.</text>
</comment>
<dbReference type="OrthoDB" id="5945565at2759"/>